<keyword evidence="10" id="KW-1185">Reference proteome</keyword>
<comment type="caution">
    <text evidence="9">The sequence shown here is derived from an EMBL/GenBank/DDBJ whole genome shotgun (WGS) entry which is preliminary data.</text>
</comment>
<comment type="similarity">
    <text evidence="2">Belongs to the cytochrome P450 family.</text>
</comment>
<dbReference type="InterPro" id="IPR036396">
    <property type="entry name" value="Cyt_P450_sf"/>
</dbReference>
<evidence type="ECO:0000313" key="9">
    <source>
        <dbReference type="EMBL" id="RDX91418.1"/>
    </source>
</evidence>
<dbReference type="GO" id="GO:0006629">
    <property type="term" value="P:lipid metabolic process"/>
    <property type="evidence" value="ECO:0007669"/>
    <property type="project" value="UniProtKB-ARBA"/>
</dbReference>
<evidence type="ECO:0000256" key="6">
    <source>
        <dbReference type="ARBA" id="ARBA00023004"/>
    </source>
</evidence>
<evidence type="ECO:0000256" key="5">
    <source>
        <dbReference type="ARBA" id="ARBA00023002"/>
    </source>
</evidence>
<dbReference type="InterPro" id="IPR017972">
    <property type="entry name" value="Cyt_P450_CS"/>
</dbReference>
<evidence type="ECO:0000256" key="3">
    <source>
        <dbReference type="ARBA" id="ARBA00022617"/>
    </source>
</evidence>
<dbReference type="GO" id="GO:0004497">
    <property type="term" value="F:monooxygenase activity"/>
    <property type="evidence" value="ECO:0007669"/>
    <property type="project" value="UniProtKB-KW"/>
</dbReference>
<keyword evidence="6 8" id="KW-0408">Iron</keyword>
<keyword evidence="4 8" id="KW-0479">Metal-binding</keyword>
<dbReference type="OrthoDB" id="1470350at2759"/>
<evidence type="ECO:0000256" key="2">
    <source>
        <dbReference type="ARBA" id="ARBA00010617"/>
    </source>
</evidence>
<evidence type="ECO:0000256" key="7">
    <source>
        <dbReference type="ARBA" id="ARBA00023033"/>
    </source>
</evidence>
<keyword evidence="7" id="KW-0503">Monooxygenase</keyword>
<reference evidence="9" key="1">
    <citation type="submission" date="2018-05" db="EMBL/GenBank/DDBJ databases">
        <title>Draft genome of Mucuna pruriens seed.</title>
        <authorList>
            <person name="Nnadi N.E."/>
            <person name="Vos R."/>
            <person name="Hasami M.H."/>
            <person name="Devisetty U.K."/>
            <person name="Aguiy J.C."/>
        </authorList>
    </citation>
    <scope>NUCLEOTIDE SEQUENCE [LARGE SCALE GENOMIC DNA]</scope>
    <source>
        <strain evidence="9">JCA_2017</strain>
    </source>
</reference>
<proteinExistence type="inferred from homology"/>
<dbReference type="PRINTS" id="PR00385">
    <property type="entry name" value="P450"/>
</dbReference>
<evidence type="ECO:0000256" key="1">
    <source>
        <dbReference type="ARBA" id="ARBA00001971"/>
    </source>
</evidence>
<accession>A0A371GLI7</accession>
<dbReference type="EMBL" id="QJKJ01005130">
    <property type="protein sequence ID" value="RDX91418.1"/>
    <property type="molecule type" value="Genomic_DNA"/>
</dbReference>
<dbReference type="CDD" id="cd11064">
    <property type="entry name" value="CYP86A"/>
    <property type="match status" value="2"/>
</dbReference>
<dbReference type="GO" id="GO:0016705">
    <property type="term" value="F:oxidoreductase activity, acting on paired donors, with incorporation or reduction of molecular oxygen"/>
    <property type="evidence" value="ECO:0007669"/>
    <property type="project" value="InterPro"/>
</dbReference>
<dbReference type="SUPFAM" id="SSF48264">
    <property type="entry name" value="Cytochrome P450"/>
    <property type="match status" value="2"/>
</dbReference>
<dbReference type="GO" id="GO:0020037">
    <property type="term" value="F:heme binding"/>
    <property type="evidence" value="ECO:0007669"/>
    <property type="project" value="InterPro"/>
</dbReference>
<dbReference type="GO" id="GO:0005506">
    <property type="term" value="F:iron ion binding"/>
    <property type="evidence" value="ECO:0007669"/>
    <property type="project" value="InterPro"/>
</dbReference>
<keyword evidence="3 8" id="KW-0349">Heme</keyword>
<feature type="non-terminal residue" evidence="9">
    <location>
        <position position="965"/>
    </location>
</feature>
<feature type="binding site" description="axial binding residue" evidence="8">
    <location>
        <position position="475"/>
    </location>
    <ligand>
        <name>heme</name>
        <dbReference type="ChEBI" id="CHEBI:30413"/>
    </ligand>
    <ligandPart>
        <name>Fe</name>
        <dbReference type="ChEBI" id="CHEBI:18248"/>
    </ligandPart>
</feature>
<sequence length="965" mass="111368">MANQRVLIKSLPSTSEEDHKTHNNGYSVHPVIFNTFCFITLSTIRGKSIGDPDYAPVKGSVFNQIFYFNKLHDRHAEMAKTHPTFRLLAPDQSELYTVEPRNIEHVLKTNFDKYSKGKYNQDIMTDLFGEGIFAVDGDKWRQQRKLASYEFSTRVLRDFSCSIFRKNAAKLVSLVSEFSHQDQAFDMQDLLMRYTLDSIFKVGFGIELNCLEGSSKEGSEFMKAFDESNALIYWRYVDPLWRLKRFLNIGCEATLKRNVKIIDDFVNVVIKTRKAQLAVQQESVSGSNVKEDILSRFLIESMKDQKTMTDQYMRDIILNFMIAGKDTSANTLSWFFYMLCKNPLIEEKIAQEVRDVTCSHDYESEPNIDEFLAKITDDTLDKMHYLHAALTETLRLYPVLPMDGRTAEAPDILPNGHKLKKGDGVYYLAYGMGRMSSIWGQDAEEFRPERWLNNGIFQPESPFKFIAFHAGPRICLGKDFAYRQMKIVAMALLRFFRFKMGNGTENVTYRVMFTLHVDKGLPLCAIPRKLKKRHRNKYHHVAGTVFNQMLNFNTLHHYMTDLAAKYRTYRLLNLFRYEVYTAEPSNVEYILKTNFENYGKGLYNYHNLKDLLGDGIFTVDGEKWREQRKISSHEFSTRMLRDFSISVFRKNAAKLANIVSEAATSNTTLEIQDLFMKSTLDSIFQVAFGTELDSMCGSSQEGKIFADAFDASSALTLYRYVDVFWKIKKFLNIGSEAKLRKTTEILNEFVFKLINSRIQQMQISKEDSDRKRGDILSRFVQVKGNDLTYLRDIILNFVIAGKDTTAATLAWFMYMLCKYPAAQEKAAEEVKEATNTKTVSSYTEFVSSVTDEALEKMNYLHAAITETLRLYPAVPVDAKICFADDTLPDGYSVNKGDMVCYQPYAMGRMKFIWGNDAEDFRPERWLDENGIFKPESPFKFTAFQAGPRICLGKEFAYRQMKIFSA</sequence>
<dbReference type="AlphaFoldDB" id="A0A371GLI7"/>
<comment type="cofactor">
    <cofactor evidence="1 8">
        <name>heme</name>
        <dbReference type="ChEBI" id="CHEBI:30413"/>
    </cofactor>
</comment>
<organism evidence="9 10">
    <name type="scientific">Mucuna pruriens</name>
    <name type="common">Velvet bean</name>
    <name type="synonym">Dolichos pruriens</name>
    <dbReference type="NCBI Taxonomy" id="157652"/>
    <lineage>
        <taxon>Eukaryota</taxon>
        <taxon>Viridiplantae</taxon>
        <taxon>Streptophyta</taxon>
        <taxon>Embryophyta</taxon>
        <taxon>Tracheophyta</taxon>
        <taxon>Spermatophyta</taxon>
        <taxon>Magnoliopsida</taxon>
        <taxon>eudicotyledons</taxon>
        <taxon>Gunneridae</taxon>
        <taxon>Pentapetalae</taxon>
        <taxon>rosids</taxon>
        <taxon>fabids</taxon>
        <taxon>Fabales</taxon>
        <taxon>Fabaceae</taxon>
        <taxon>Papilionoideae</taxon>
        <taxon>50 kb inversion clade</taxon>
        <taxon>NPAAA clade</taxon>
        <taxon>indigoferoid/millettioid clade</taxon>
        <taxon>Phaseoleae</taxon>
        <taxon>Mucuna</taxon>
    </lineage>
</organism>
<dbReference type="PRINTS" id="PR00463">
    <property type="entry name" value="EP450I"/>
</dbReference>
<evidence type="ECO:0000313" key="10">
    <source>
        <dbReference type="Proteomes" id="UP000257109"/>
    </source>
</evidence>
<evidence type="ECO:0000256" key="8">
    <source>
        <dbReference type="PIRSR" id="PIRSR602401-1"/>
    </source>
</evidence>
<dbReference type="STRING" id="157652.A0A371GLI7"/>
<dbReference type="Proteomes" id="UP000257109">
    <property type="component" value="Unassembled WGS sequence"/>
</dbReference>
<name>A0A371GLI7_MUCPR</name>
<keyword evidence="5" id="KW-0560">Oxidoreductase</keyword>
<evidence type="ECO:0000256" key="4">
    <source>
        <dbReference type="ARBA" id="ARBA00022723"/>
    </source>
</evidence>
<gene>
    <name evidence="9" type="primary">CYP704C1</name>
    <name evidence="9" type="ORF">CR513_26610</name>
</gene>
<dbReference type="PROSITE" id="PS00086">
    <property type="entry name" value="CYTOCHROME_P450"/>
    <property type="match status" value="1"/>
</dbReference>
<dbReference type="PANTHER" id="PTHR24296">
    <property type="entry name" value="CYTOCHROME P450"/>
    <property type="match status" value="1"/>
</dbReference>
<dbReference type="Pfam" id="PF00067">
    <property type="entry name" value="p450"/>
    <property type="match status" value="2"/>
</dbReference>
<dbReference type="InterPro" id="IPR002401">
    <property type="entry name" value="Cyt_P450_E_grp-I"/>
</dbReference>
<feature type="non-terminal residue" evidence="9">
    <location>
        <position position="1"/>
    </location>
</feature>
<protein>
    <submittedName>
        <fullName evidence="9">Cytochrome P450 704C1</fullName>
    </submittedName>
</protein>
<dbReference type="Gene3D" id="1.10.630.10">
    <property type="entry name" value="Cytochrome P450"/>
    <property type="match status" value="2"/>
</dbReference>
<dbReference type="InterPro" id="IPR001128">
    <property type="entry name" value="Cyt_P450"/>
</dbReference>